<dbReference type="STRING" id="137246.A0A401TKY7"/>
<dbReference type="Gene3D" id="1.20.5.1160">
    <property type="entry name" value="Vasodilator-stimulated phosphoprotein"/>
    <property type="match status" value="1"/>
</dbReference>
<feature type="non-terminal residue" evidence="5">
    <location>
        <position position="268"/>
    </location>
</feature>
<evidence type="ECO:0000256" key="1">
    <source>
        <dbReference type="ARBA" id="ARBA00022754"/>
    </source>
</evidence>
<protein>
    <recommendedName>
        <fullName evidence="4">IF rod domain-containing protein</fullName>
    </recommendedName>
</protein>
<dbReference type="InterPro" id="IPR039008">
    <property type="entry name" value="IF_rod_dom"/>
</dbReference>
<dbReference type="SMART" id="SM01391">
    <property type="entry name" value="Filament"/>
    <property type="match status" value="1"/>
</dbReference>
<evidence type="ECO:0000256" key="3">
    <source>
        <dbReference type="SAM" id="Coils"/>
    </source>
</evidence>
<feature type="coiled-coil region" evidence="3">
    <location>
        <begin position="190"/>
        <end position="252"/>
    </location>
</feature>
<feature type="domain" description="IF rod" evidence="4">
    <location>
        <begin position="13"/>
        <end position="268"/>
    </location>
</feature>
<dbReference type="PROSITE" id="PS51842">
    <property type="entry name" value="IF_ROD_2"/>
    <property type="match status" value="1"/>
</dbReference>
<comment type="caution">
    <text evidence="5">The sequence shown here is derived from an EMBL/GenBank/DDBJ whole genome shotgun (WGS) entry which is preliminary data.</text>
</comment>
<dbReference type="PANTHER" id="PTHR47051">
    <property type="entry name" value="NESTIN"/>
    <property type="match status" value="1"/>
</dbReference>
<name>A0A401TKY7_CHIPU</name>
<dbReference type="SUPFAM" id="SSF90257">
    <property type="entry name" value="Myosin rod fragments"/>
    <property type="match status" value="1"/>
</dbReference>
<dbReference type="OrthoDB" id="8886319at2759"/>
<dbReference type="GO" id="GO:0030844">
    <property type="term" value="P:positive regulation of intermediate filament depolymerization"/>
    <property type="evidence" value="ECO:0007669"/>
    <property type="project" value="TreeGrafter"/>
</dbReference>
<dbReference type="GO" id="GO:0005882">
    <property type="term" value="C:intermediate filament"/>
    <property type="evidence" value="ECO:0007669"/>
    <property type="project" value="UniProtKB-KW"/>
</dbReference>
<reference evidence="5 6" key="1">
    <citation type="journal article" date="2018" name="Nat. Ecol. Evol.">
        <title>Shark genomes provide insights into elasmobranch evolution and the origin of vertebrates.</title>
        <authorList>
            <person name="Hara Y"/>
            <person name="Yamaguchi K"/>
            <person name="Onimaru K"/>
            <person name="Kadota M"/>
            <person name="Koyanagi M"/>
            <person name="Keeley SD"/>
            <person name="Tatsumi K"/>
            <person name="Tanaka K"/>
            <person name="Motone F"/>
            <person name="Kageyama Y"/>
            <person name="Nozu R"/>
            <person name="Adachi N"/>
            <person name="Nishimura O"/>
            <person name="Nakagawa R"/>
            <person name="Tanegashima C"/>
            <person name="Kiyatake I"/>
            <person name="Matsumoto R"/>
            <person name="Murakumo K"/>
            <person name="Nishida K"/>
            <person name="Terakita A"/>
            <person name="Kuratani S"/>
            <person name="Sato K"/>
            <person name="Hyodo S Kuraku.S."/>
        </authorList>
    </citation>
    <scope>NUCLEOTIDE SEQUENCE [LARGE SCALE GENOMIC DNA]</scope>
</reference>
<dbReference type="SUPFAM" id="SSF64593">
    <property type="entry name" value="Intermediate filament protein, coiled coil region"/>
    <property type="match status" value="1"/>
</dbReference>
<keyword evidence="1" id="KW-0403">Intermediate filament</keyword>
<accession>A0A401TKY7</accession>
<gene>
    <name evidence="5" type="ORF">chiPu_0027531</name>
</gene>
<dbReference type="GO" id="GO:0019215">
    <property type="term" value="F:intermediate filament binding"/>
    <property type="evidence" value="ECO:0007669"/>
    <property type="project" value="InterPro"/>
</dbReference>
<feature type="coiled-coil region" evidence="3">
    <location>
        <begin position="17"/>
        <end position="51"/>
    </location>
</feature>
<dbReference type="OMA" id="HITMENR"/>
<keyword evidence="6" id="KW-1185">Reference proteome</keyword>
<evidence type="ECO:0000313" key="6">
    <source>
        <dbReference type="Proteomes" id="UP000287033"/>
    </source>
</evidence>
<proteinExistence type="predicted"/>
<evidence type="ECO:0000259" key="4">
    <source>
        <dbReference type="PROSITE" id="PS51842"/>
    </source>
</evidence>
<dbReference type="AlphaFoldDB" id="A0A401TKY7"/>
<evidence type="ECO:0000313" key="5">
    <source>
        <dbReference type="EMBL" id="GCC43299.1"/>
    </source>
</evidence>
<dbReference type="Pfam" id="PF00038">
    <property type="entry name" value="Filament"/>
    <property type="match status" value="1"/>
</dbReference>
<feature type="coiled-coil region" evidence="3">
    <location>
        <begin position="78"/>
        <end position="154"/>
    </location>
</feature>
<dbReference type="EMBL" id="BEZZ01106404">
    <property type="protein sequence ID" value="GCC43299.1"/>
    <property type="molecule type" value="Genomic_DNA"/>
</dbReference>
<evidence type="ECO:0000256" key="2">
    <source>
        <dbReference type="ARBA" id="ARBA00023054"/>
    </source>
</evidence>
<dbReference type="InterPro" id="IPR031211">
    <property type="entry name" value="Nestin"/>
</dbReference>
<keyword evidence="2 3" id="KW-0175">Coiled coil</keyword>
<dbReference type="PANTHER" id="PTHR47051:SF1">
    <property type="entry name" value="NESTIN"/>
    <property type="match status" value="1"/>
</dbReference>
<dbReference type="GO" id="GO:0031730">
    <property type="term" value="F:CCR5 chemokine receptor binding"/>
    <property type="evidence" value="ECO:0007669"/>
    <property type="project" value="TreeGrafter"/>
</dbReference>
<organism evidence="5 6">
    <name type="scientific">Chiloscyllium punctatum</name>
    <name type="common">Brownbanded bambooshark</name>
    <name type="synonym">Hemiscyllium punctatum</name>
    <dbReference type="NCBI Taxonomy" id="137246"/>
    <lineage>
        <taxon>Eukaryota</taxon>
        <taxon>Metazoa</taxon>
        <taxon>Chordata</taxon>
        <taxon>Craniata</taxon>
        <taxon>Vertebrata</taxon>
        <taxon>Chondrichthyes</taxon>
        <taxon>Elasmobranchii</taxon>
        <taxon>Galeomorphii</taxon>
        <taxon>Galeoidea</taxon>
        <taxon>Orectolobiformes</taxon>
        <taxon>Hemiscylliidae</taxon>
        <taxon>Chiloscyllium</taxon>
    </lineage>
</organism>
<sequence length="268" mass="30781">MEAPLRQRAVGGESFELRELNERLECYLQRVGALEQENTRLQSELDSLRRLPPTGGAGGMEGELQCARVSLAEGWGQLDSLALERDSLLDEVGQLQESCARQGRQRDQLVRELTRRRRELEEEERGRLGLVNRLQALERERKVLEGTHQEELGRLREERASWAPSLGTTPAPSPQALGSGDWELYREQFRALCEHSREAYRQEVARLERALAQGSERERSARERRKQAQVELRALEKELASRKQQRTDLLAQVSHCQEKHTSGLQQLQ</sequence>
<dbReference type="Proteomes" id="UP000287033">
    <property type="component" value="Unassembled WGS sequence"/>
</dbReference>